<gene>
    <name evidence="1" type="ORF">Amon02_000190300</name>
</gene>
<organism evidence="1 2">
    <name type="scientific">Ambrosiozyma monospora</name>
    <name type="common">Yeast</name>
    <name type="synonym">Endomycopsis monosporus</name>
    <dbReference type="NCBI Taxonomy" id="43982"/>
    <lineage>
        <taxon>Eukaryota</taxon>
        <taxon>Fungi</taxon>
        <taxon>Dikarya</taxon>
        <taxon>Ascomycota</taxon>
        <taxon>Saccharomycotina</taxon>
        <taxon>Pichiomycetes</taxon>
        <taxon>Pichiales</taxon>
        <taxon>Pichiaceae</taxon>
        <taxon>Ambrosiozyma</taxon>
    </lineage>
</organism>
<sequence length="90" mass="10445">MSLHVPSGLDASSGSCDFNEYLLSKYIVSIGLPLNSIMNIYKFGYFEKHEMTHYLVDCGLPRKVFNSKSTFRKFNQQFFFDEWSIKLEAS</sequence>
<dbReference type="EMBL" id="BSXS01001023">
    <property type="protein sequence ID" value="GME74807.1"/>
    <property type="molecule type" value="Genomic_DNA"/>
</dbReference>
<protein>
    <submittedName>
        <fullName evidence="1">Unnamed protein product</fullName>
    </submittedName>
</protein>
<comment type="caution">
    <text evidence="1">The sequence shown here is derived from an EMBL/GenBank/DDBJ whole genome shotgun (WGS) entry which is preliminary data.</text>
</comment>
<dbReference type="Proteomes" id="UP001165064">
    <property type="component" value="Unassembled WGS sequence"/>
</dbReference>
<accession>A0ACB5SVZ3</accession>
<name>A0ACB5SVZ3_AMBMO</name>
<proteinExistence type="predicted"/>
<evidence type="ECO:0000313" key="2">
    <source>
        <dbReference type="Proteomes" id="UP001165064"/>
    </source>
</evidence>
<evidence type="ECO:0000313" key="1">
    <source>
        <dbReference type="EMBL" id="GME74807.1"/>
    </source>
</evidence>
<reference evidence="1" key="1">
    <citation type="submission" date="2023-04" db="EMBL/GenBank/DDBJ databases">
        <title>Ambrosiozyma monospora NBRC 10751.</title>
        <authorList>
            <person name="Ichikawa N."/>
            <person name="Sato H."/>
            <person name="Tonouchi N."/>
        </authorList>
    </citation>
    <scope>NUCLEOTIDE SEQUENCE</scope>
    <source>
        <strain evidence="1">NBRC 10751</strain>
    </source>
</reference>
<keyword evidence="2" id="KW-1185">Reference proteome</keyword>